<dbReference type="Proteomes" id="UP001054889">
    <property type="component" value="Unassembled WGS sequence"/>
</dbReference>
<sequence length="122" mass="13354">MPARGGGLLLPGHRSEPPCRHRQLILIIPLPLLATGCGWLMHIPHATVAGIGFTPRLFLVSPMFSGTRLDIDLVTMGSRKVDPYGIKSARSGCIGDAELMTLEHVAETNTRTSDKYDEWTDM</sequence>
<accession>A0AAV5EXV0</accession>
<reference evidence="1" key="1">
    <citation type="journal article" date="2018" name="DNA Res.">
        <title>Multiple hybrid de novo genome assembly of finger millet, an orphan allotetraploid crop.</title>
        <authorList>
            <person name="Hatakeyama M."/>
            <person name="Aluri S."/>
            <person name="Balachadran M.T."/>
            <person name="Sivarajan S.R."/>
            <person name="Patrignani A."/>
            <person name="Gruter S."/>
            <person name="Poveda L."/>
            <person name="Shimizu-Inatsugi R."/>
            <person name="Baeten J."/>
            <person name="Francoijs K.J."/>
            <person name="Nataraja K.N."/>
            <person name="Reddy Y.A.N."/>
            <person name="Phadnis S."/>
            <person name="Ravikumar R.L."/>
            <person name="Schlapbach R."/>
            <person name="Sreeman S.M."/>
            <person name="Shimizu K.K."/>
        </authorList>
    </citation>
    <scope>NUCLEOTIDE SEQUENCE</scope>
</reference>
<proteinExistence type="predicted"/>
<gene>
    <name evidence="1" type="primary">gb15414</name>
    <name evidence="1" type="ORF">PR202_gb15414</name>
</gene>
<dbReference type="EMBL" id="BQKI01000079">
    <property type="protein sequence ID" value="GJN27394.1"/>
    <property type="molecule type" value="Genomic_DNA"/>
</dbReference>
<keyword evidence="2" id="KW-1185">Reference proteome</keyword>
<dbReference type="AlphaFoldDB" id="A0AAV5EXV0"/>
<name>A0AAV5EXV0_ELECO</name>
<evidence type="ECO:0000313" key="1">
    <source>
        <dbReference type="EMBL" id="GJN27394.1"/>
    </source>
</evidence>
<organism evidence="1 2">
    <name type="scientific">Eleusine coracana subsp. coracana</name>
    <dbReference type="NCBI Taxonomy" id="191504"/>
    <lineage>
        <taxon>Eukaryota</taxon>
        <taxon>Viridiplantae</taxon>
        <taxon>Streptophyta</taxon>
        <taxon>Embryophyta</taxon>
        <taxon>Tracheophyta</taxon>
        <taxon>Spermatophyta</taxon>
        <taxon>Magnoliopsida</taxon>
        <taxon>Liliopsida</taxon>
        <taxon>Poales</taxon>
        <taxon>Poaceae</taxon>
        <taxon>PACMAD clade</taxon>
        <taxon>Chloridoideae</taxon>
        <taxon>Cynodonteae</taxon>
        <taxon>Eleusininae</taxon>
        <taxon>Eleusine</taxon>
    </lineage>
</organism>
<comment type="caution">
    <text evidence="1">The sequence shown here is derived from an EMBL/GenBank/DDBJ whole genome shotgun (WGS) entry which is preliminary data.</text>
</comment>
<protein>
    <submittedName>
        <fullName evidence="1">Uncharacterized protein</fullName>
    </submittedName>
</protein>
<reference evidence="1" key="2">
    <citation type="submission" date="2021-12" db="EMBL/GenBank/DDBJ databases">
        <title>Resequencing data analysis of finger millet.</title>
        <authorList>
            <person name="Hatakeyama M."/>
            <person name="Aluri S."/>
            <person name="Balachadran M.T."/>
            <person name="Sivarajan S.R."/>
            <person name="Poveda L."/>
            <person name="Shimizu-Inatsugi R."/>
            <person name="Schlapbach R."/>
            <person name="Sreeman S.M."/>
            <person name="Shimizu K.K."/>
        </authorList>
    </citation>
    <scope>NUCLEOTIDE SEQUENCE</scope>
</reference>
<evidence type="ECO:0000313" key="2">
    <source>
        <dbReference type="Proteomes" id="UP001054889"/>
    </source>
</evidence>